<keyword evidence="6" id="KW-0009">Actin-binding</keyword>
<dbReference type="GO" id="GO:0051015">
    <property type="term" value="F:actin filament binding"/>
    <property type="evidence" value="ECO:0007669"/>
    <property type="project" value="TreeGrafter"/>
</dbReference>
<evidence type="ECO:0000256" key="7">
    <source>
        <dbReference type="ARBA" id="ARBA00023212"/>
    </source>
</evidence>
<evidence type="ECO:0000256" key="2">
    <source>
        <dbReference type="ARBA" id="ARBA00006260"/>
    </source>
</evidence>
<keyword evidence="4 10" id="KW-0853">WD repeat</keyword>
<proteinExistence type="inferred from homology"/>
<dbReference type="EMBL" id="CAKKNE010000006">
    <property type="protein sequence ID" value="CAH0379211.1"/>
    <property type="molecule type" value="Genomic_DNA"/>
</dbReference>
<dbReference type="PANTHER" id="PTHR10709">
    <property type="entry name" value="ACTIN-RELATED PROTEIN 2/3 COMPLEX SUBUNIT 1"/>
    <property type="match status" value="1"/>
</dbReference>
<reference evidence="11" key="1">
    <citation type="submission" date="2021-11" db="EMBL/GenBank/DDBJ databases">
        <authorList>
            <consortium name="Genoscope - CEA"/>
            <person name="William W."/>
        </authorList>
    </citation>
    <scope>NUCLEOTIDE SEQUENCE</scope>
</reference>
<keyword evidence="12" id="KW-1185">Reference proteome</keyword>
<comment type="caution">
    <text evidence="11">The sequence shown here is derived from an EMBL/GenBank/DDBJ whole genome shotgun (WGS) entry which is preliminary data.</text>
</comment>
<evidence type="ECO:0000313" key="11">
    <source>
        <dbReference type="EMBL" id="CAH0379211.1"/>
    </source>
</evidence>
<dbReference type="InterPro" id="IPR017383">
    <property type="entry name" value="ARPC1"/>
</dbReference>
<comment type="subcellular location">
    <subcellularLocation>
        <location evidence="1">Cytoplasm</location>
        <location evidence="1">Cytoskeleton</location>
    </subcellularLocation>
</comment>
<dbReference type="GO" id="GO:0034314">
    <property type="term" value="P:Arp2/3 complex-mediated actin nucleation"/>
    <property type="evidence" value="ECO:0007669"/>
    <property type="project" value="InterPro"/>
</dbReference>
<gene>
    <name evidence="11" type="ORF">PECAL_6P08130</name>
</gene>
<feature type="repeat" description="WD" evidence="10">
    <location>
        <begin position="49"/>
        <end position="90"/>
    </location>
</feature>
<feature type="repeat" description="WD" evidence="10">
    <location>
        <begin position="140"/>
        <end position="172"/>
    </location>
</feature>
<keyword evidence="7" id="KW-0206">Cytoskeleton</keyword>
<keyword evidence="5" id="KW-0677">Repeat</keyword>
<dbReference type="PROSITE" id="PS50082">
    <property type="entry name" value="WD_REPEATS_2"/>
    <property type="match status" value="2"/>
</dbReference>
<evidence type="ECO:0000256" key="1">
    <source>
        <dbReference type="ARBA" id="ARBA00004245"/>
    </source>
</evidence>
<dbReference type="InterPro" id="IPR036322">
    <property type="entry name" value="WD40_repeat_dom_sf"/>
</dbReference>
<protein>
    <recommendedName>
        <fullName evidence="8">Arp2/3 complex 41 kDa subunit</fullName>
    </recommendedName>
    <alternativeName>
        <fullName evidence="9">p41-ARC</fullName>
    </alternativeName>
</protein>
<evidence type="ECO:0000256" key="9">
    <source>
        <dbReference type="ARBA" id="ARBA00041789"/>
    </source>
</evidence>
<dbReference type="GO" id="GO:0005885">
    <property type="term" value="C:Arp2/3 protein complex"/>
    <property type="evidence" value="ECO:0007669"/>
    <property type="project" value="InterPro"/>
</dbReference>
<dbReference type="OrthoDB" id="406844at2759"/>
<comment type="similarity">
    <text evidence="2">Belongs to the WD repeat ARPC1 family.</text>
</comment>
<dbReference type="PROSITE" id="PS50294">
    <property type="entry name" value="WD_REPEATS_REGION"/>
    <property type="match status" value="1"/>
</dbReference>
<dbReference type="Proteomes" id="UP000789595">
    <property type="component" value="Unassembled WGS sequence"/>
</dbReference>
<evidence type="ECO:0000313" key="12">
    <source>
        <dbReference type="Proteomes" id="UP000789595"/>
    </source>
</evidence>
<dbReference type="InterPro" id="IPR001680">
    <property type="entry name" value="WD40_rpt"/>
</dbReference>
<evidence type="ECO:0000256" key="5">
    <source>
        <dbReference type="ARBA" id="ARBA00022737"/>
    </source>
</evidence>
<dbReference type="SMART" id="SM00320">
    <property type="entry name" value="WD40"/>
    <property type="match status" value="5"/>
</dbReference>
<evidence type="ECO:0000256" key="10">
    <source>
        <dbReference type="PROSITE-ProRule" id="PRU00221"/>
    </source>
</evidence>
<dbReference type="AlphaFoldDB" id="A0A8J2SX42"/>
<evidence type="ECO:0000256" key="4">
    <source>
        <dbReference type="ARBA" id="ARBA00022574"/>
    </source>
</evidence>
<dbReference type="SUPFAM" id="SSF50978">
    <property type="entry name" value="WD40 repeat-like"/>
    <property type="match status" value="1"/>
</dbReference>
<evidence type="ECO:0000256" key="6">
    <source>
        <dbReference type="ARBA" id="ARBA00023203"/>
    </source>
</evidence>
<sequence length="352" mass="37887">MATFQQLTDATIGVSAHAWSPDGSEVAFAPNSNELRIADAKTLETKHSLKEHDMLISAIDWHPQSNYIVTCAHDRNAFVWSFDDGEKKWKPSLVILRIERAALDCRWSLDGQKFAVASSAKCVPVCYYESDNNWWVSKMIKKHKSSVLSLAWHPCSTVLATGSSDFRCRVFSAHIDGVDGAQTAVAGYEAKPFGEVLAEFVCSGWVHAVAYSPSGASLAFAGHDASISVVTNGQVQTIKLPCLPLTQLLFLDEAKLIGAGHDANPALFAKTNAWAFSRFLDEKKEAETKAASGVAAKMAMWQAKDKTGSAQGASAGSTAWKKHQGPVTCLKKSGSGGFSTTACDGRLVAWAL</sequence>
<evidence type="ECO:0000256" key="8">
    <source>
        <dbReference type="ARBA" id="ARBA00041244"/>
    </source>
</evidence>
<name>A0A8J2SX42_9STRA</name>
<dbReference type="Pfam" id="PF00400">
    <property type="entry name" value="WD40"/>
    <property type="match status" value="2"/>
</dbReference>
<accession>A0A8J2SX42</accession>
<dbReference type="PANTHER" id="PTHR10709:SF2">
    <property type="entry name" value="ACTIN-RELATED PROTEIN 2_3 COMPLEX SUBUNIT"/>
    <property type="match status" value="1"/>
</dbReference>
<dbReference type="InterPro" id="IPR015943">
    <property type="entry name" value="WD40/YVTN_repeat-like_dom_sf"/>
</dbReference>
<keyword evidence="3" id="KW-0963">Cytoplasm</keyword>
<dbReference type="Gene3D" id="2.130.10.10">
    <property type="entry name" value="YVTN repeat-like/Quinoprotein amine dehydrogenase"/>
    <property type="match status" value="1"/>
</dbReference>
<organism evidence="11 12">
    <name type="scientific">Pelagomonas calceolata</name>
    <dbReference type="NCBI Taxonomy" id="35677"/>
    <lineage>
        <taxon>Eukaryota</taxon>
        <taxon>Sar</taxon>
        <taxon>Stramenopiles</taxon>
        <taxon>Ochrophyta</taxon>
        <taxon>Pelagophyceae</taxon>
        <taxon>Pelagomonadales</taxon>
        <taxon>Pelagomonadaceae</taxon>
        <taxon>Pelagomonas</taxon>
    </lineage>
</organism>
<evidence type="ECO:0000256" key="3">
    <source>
        <dbReference type="ARBA" id="ARBA00022490"/>
    </source>
</evidence>